<sequence>MKTGPTSTIEHTVNGVAKTSAIGYRYETETGAVEGEHYEVRLEGATVYVRRLLPEHNARMALVTPDACYGVHFVLEGSCTYVREGGGYPVVLQEGAYNLLQWPAKKKIQTFGEDRVVLVEVLFTRLFVEDLLGKSQESVYGQFFEFPGKRADVLWKTSRSISREMKKELFAILDCPHRDRAKCNYLASKTKLLLIDLFLGRGKAGADEMKEQLSPSDREAMERVVKHIKKHLKKKLTIKELSEIAGFNTTKLKSTFKKVHRTTVFKYITRTRMEKASSLILEKDYSIAQASYEVGYSNPQHFTVAFKKTMGYLPSALLSSQ</sequence>
<organism evidence="5 6">
    <name type="scientific">Pseudozobellia thermophila</name>
    <dbReference type="NCBI Taxonomy" id="192903"/>
    <lineage>
        <taxon>Bacteria</taxon>
        <taxon>Pseudomonadati</taxon>
        <taxon>Bacteroidota</taxon>
        <taxon>Flavobacteriia</taxon>
        <taxon>Flavobacteriales</taxon>
        <taxon>Flavobacteriaceae</taxon>
        <taxon>Pseudozobellia</taxon>
    </lineage>
</organism>
<dbReference type="SMART" id="SM00342">
    <property type="entry name" value="HTH_ARAC"/>
    <property type="match status" value="1"/>
</dbReference>
<dbReference type="EMBL" id="FQYU01000003">
    <property type="protein sequence ID" value="SHJ30997.1"/>
    <property type="molecule type" value="Genomic_DNA"/>
</dbReference>
<dbReference type="SUPFAM" id="SSF46689">
    <property type="entry name" value="Homeodomain-like"/>
    <property type="match status" value="2"/>
</dbReference>
<dbReference type="InterPro" id="IPR018060">
    <property type="entry name" value="HTH_AraC"/>
</dbReference>
<dbReference type="OrthoDB" id="799767at2"/>
<keyword evidence="1" id="KW-0805">Transcription regulation</keyword>
<dbReference type="PANTHER" id="PTHR47893">
    <property type="entry name" value="REGULATORY PROTEIN PCHR"/>
    <property type="match status" value="1"/>
</dbReference>
<evidence type="ECO:0000256" key="3">
    <source>
        <dbReference type="ARBA" id="ARBA00023163"/>
    </source>
</evidence>
<dbReference type="Pfam" id="PF12833">
    <property type="entry name" value="HTH_18"/>
    <property type="match status" value="1"/>
</dbReference>
<dbReference type="InterPro" id="IPR053142">
    <property type="entry name" value="PchR_regulatory_protein"/>
</dbReference>
<dbReference type="RefSeq" id="WP_072993880.1">
    <property type="nucleotide sequence ID" value="NZ_FQYU01000003.1"/>
</dbReference>
<dbReference type="GO" id="GO:0003700">
    <property type="term" value="F:DNA-binding transcription factor activity"/>
    <property type="evidence" value="ECO:0007669"/>
    <property type="project" value="InterPro"/>
</dbReference>
<evidence type="ECO:0000313" key="5">
    <source>
        <dbReference type="EMBL" id="SHJ30997.1"/>
    </source>
</evidence>
<dbReference type="STRING" id="192903.SAMN04488513_103383"/>
<dbReference type="GO" id="GO:0043565">
    <property type="term" value="F:sequence-specific DNA binding"/>
    <property type="evidence" value="ECO:0007669"/>
    <property type="project" value="InterPro"/>
</dbReference>
<dbReference type="AlphaFoldDB" id="A0A1M6I978"/>
<proteinExistence type="predicted"/>
<feature type="domain" description="HTH araC/xylS-type" evidence="4">
    <location>
        <begin position="222"/>
        <end position="320"/>
    </location>
</feature>
<dbReference type="InterPro" id="IPR018062">
    <property type="entry name" value="HTH_AraC-typ_CS"/>
</dbReference>
<protein>
    <submittedName>
        <fullName evidence="5">AraC-type DNA-binding protein</fullName>
    </submittedName>
</protein>
<evidence type="ECO:0000313" key="6">
    <source>
        <dbReference type="Proteomes" id="UP000184543"/>
    </source>
</evidence>
<dbReference type="PROSITE" id="PS01124">
    <property type="entry name" value="HTH_ARAC_FAMILY_2"/>
    <property type="match status" value="1"/>
</dbReference>
<gene>
    <name evidence="5" type="ORF">SAMN04488513_103383</name>
</gene>
<evidence type="ECO:0000256" key="2">
    <source>
        <dbReference type="ARBA" id="ARBA00023125"/>
    </source>
</evidence>
<dbReference type="Gene3D" id="1.10.10.60">
    <property type="entry name" value="Homeodomain-like"/>
    <property type="match status" value="2"/>
</dbReference>
<keyword evidence="2 5" id="KW-0238">DNA-binding</keyword>
<evidence type="ECO:0000259" key="4">
    <source>
        <dbReference type="PROSITE" id="PS01124"/>
    </source>
</evidence>
<keyword evidence="6" id="KW-1185">Reference proteome</keyword>
<keyword evidence="3" id="KW-0804">Transcription</keyword>
<reference evidence="6" key="1">
    <citation type="submission" date="2016-11" db="EMBL/GenBank/DDBJ databases">
        <authorList>
            <person name="Varghese N."/>
            <person name="Submissions S."/>
        </authorList>
    </citation>
    <scope>NUCLEOTIDE SEQUENCE [LARGE SCALE GENOMIC DNA]</scope>
    <source>
        <strain evidence="6">DSM 19858</strain>
    </source>
</reference>
<dbReference type="PROSITE" id="PS00041">
    <property type="entry name" value="HTH_ARAC_FAMILY_1"/>
    <property type="match status" value="1"/>
</dbReference>
<dbReference type="Proteomes" id="UP000184543">
    <property type="component" value="Unassembled WGS sequence"/>
</dbReference>
<dbReference type="PANTHER" id="PTHR47893:SF1">
    <property type="entry name" value="REGULATORY PROTEIN PCHR"/>
    <property type="match status" value="1"/>
</dbReference>
<evidence type="ECO:0000256" key="1">
    <source>
        <dbReference type="ARBA" id="ARBA00023015"/>
    </source>
</evidence>
<dbReference type="InterPro" id="IPR009057">
    <property type="entry name" value="Homeodomain-like_sf"/>
</dbReference>
<name>A0A1M6I978_9FLAO</name>
<accession>A0A1M6I978</accession>